<dbReference type="InterPro" id="IPR037401">
    <property type="entry name" value="SnoaL-like"/>
</dbReference>
<feature type="domain" description="SnoaL-like" evidence="1">
    <location>
        <begin position="17"/>
        <end position="110"/>
    </location>
</feature>
<dbReference type="Pfam" id="PF12680">
    <property type="entry name" value="SnoaL_2"/>
    <property type="match status" value="1"/>
</dbReference>
<dbReference type="Gene3D" id="3.10.450.50">
    <property type="match status" value="1"/>
</dbReference>
<dbReference type="RefSeq" id="WP_239168667.1">
    <property type="nucleotide sequence ID" value="NZ_BAAABO010000027.1"/>
</dbReference>
<accession>A0ABQ3Y0M0</accession>
<sequence length="138" mass="15050">MSATTPPTSSRPPTHPFRAAVESGDIGAAIALLDDDVVFHSPVVHQPYRGRQAVAEILRAVVQVFEDFHYVREISTPGALDHALVFRARVGTRDLEGCDFIHQTPDGRIDELTVMVRPLSATLALAEAMKARLAAQPR</sequence>
<dbReference type="EMBL" id="BOMI01000036">
    <property type="protein sequence ID" value="GID73529.1"/>
    <property type="molecule type" value="Genomic_DNA"/>
</dbReference>
<evidence type="ECO:0000259" key="1">
    <source>
        <dbReference type="Pfam" id="PF12680"/>
    </source>
</evidence>
<gene>
    <name evidence="2" type="ORF">Ade02nite_21700</name>
</gene>
<dbReference type="SUPFAM" id="SSF54427">
    <property type="entry name" value="NTF2-like"/>
    <property type="match status" value="1"/>
</dbReference>
<organism evidence="2 3">
    <name type="scientific">Paractinoplanes deccanensis</name>
    <dbReference type="NCBI Taxonomy" id="113561"/>
    <lineage>
        <taxon>Bacteria</taxon>
        <taxon>Bacillati</taxon>
        <taxon>Actinomycetota</taxon>
        <taxon>Actinomycetes</taxon>
        <taxon>Micromonosporales</taxon>
        <taxon>Micromonosporaceae</taxon>
        <taxon>Paractinoplanes</taxon>
    </lineage>
</organism>
<keyword evidence="3" id="KW-1185">Reference proteome</keyword>
<comment type="caution">
    <text evidence="2">The sequence shown here is derived from an EMBL/GenBank/DDBJ whole genome shotgun (WGS) entry which is preliminary data.</text>
</comment>
<dbReference type="InterPro" id="IPR032710">
    <property type="entry name" value="NTF2-like_dom_sf"/>
</dbReference>
<evidence type="ECO:0000313" key="2">
    <source>
        <dbReference type="EMBL" id="GID73529.1"/>
    </source>
</evidence>
<evidence type="ECO:0000313" key="3">
    <source>
        <dbReference type="Proteomes" id="UP000609879"/>
    </source>
</evidence>
<dbReference type="Proteomes" id="UP000609879">
    <property type="component" value="Unassembled WGS sequence"/>
</dbReference>
<reference evidence="2 3" key="1">
    <citation type="submission" date="2021-01" db="EMBL/GenBank/DDBJ databases">
        <title>Whole genome shotgun sequence of Actinoplanes deccanensis NBRC 13994.</title>
        <authorList>
            <person name="Komaki H."/>
            <person name="Tamura T."/>
        </authorList>
    </citation>
    <scope>NUCLEOTIDE SEQUENCE [LARGE SCALE GENOMIC DNA]</scope>
    <source>
        <strain evidence="2 3">NBRC 13994</strain>
    </source>
</reference>
<protein>
    <submittedName>
        <fullName evidence="2">Membrane protein</fullName>
    </submittedName>
</protein>
<name>A0ABQ3Y0M0_9ACTN</name>
<proteinExistence type="predicted"/>